<evidence type="ECO:0008006" key="3">
    <source>
        <dbReference type="Google" id="ProtNLM"/>
    </source>
</evidence>
<name>A0A7W9TW79_9BURK</name>
<evidence type="ECO:0000313" key="1">
    <source>
        <dbReference type="EMBL" id="MBB6101841.1"/>
    </source>
</evidence>
<dbReference type="RefSeq" id="WP_183723477.1">
    <property type="nucleotide sequence ID" value="NZ_JACHBW010000004.1"/>
</dbReference>
<sequence length="160" mass="18508">MTVEQIHEEKETLSVEVNIPGHEPRKTTALFERSRKQLLARDGARCFVCNATAEESGHPLEAHHHPIERCFAEMIDWEHFKRDALAGFWGESIRSFDWASFTHWEQFVDDMTVNGLLLCKAHHTGKDEGIHALPFPIYIAQKYGRDGYQFSPVEVIHHEK</sequence>
<comment type="caution">
    <text evidence="1">The sequence shown here is derived from an EMBL/GenBank/DDBJ whole genome shotgun (WGS) entry which is preliminary data.</text>
</comment>
<proteinExistence type="predicted"/>
<accession>A0A7W9TW79</accession>
<dbReference type="EMBL" id="JACHBW010000004">
    <property type="protein sequence ID" value="MBB6101841.1"/>
    <property type="molecule type" value="Genomic_DNA"/>
</dbReference>
<reference evidence="1 2" key="1">
    <citation type="submission" date="2020-08" db="EMBL/GenBank/DDBJ databases">
        <title>Above-ground endophytic microbial communities from plants in different locations in the United States.</title>
        <authorList>
            <person name="Frank C."/>
        </authorList>
    </citation>
    <scope>NUCLEOTIDE SEQUENCE [LARGE SCALE GENOMIC DNA]</scope>
    <source>
        <strain evidence="1 2">WP4_2_2</strain>
    </source>
</reference>
<keyword evidence="2" id="KW-1185">Reference proteome</keyword>
<organism evidence="1 2">
    <name type="scientific">Paraburkholderia bannensis</name>
    <dbReference type="NCBI Taxonomy" id="765414"/>
    <lineage>
        <taxon>Bacteria</taxon>
        <taxon>Pseudomonadati</taxon>
        <taxon>Pseudomonadota</taxon>
        <taxon>Betaproteobacteria</taxon>
        <taxon>Burkholderiales</taxon>
        <taxon>Burkholderiaceae</taxon>
        <taxon>Paraburkholderia</taxon>
    </lineage>
</organism>
<dbReference type="Proteomes" id="UP000571554">
    <property type="component" value="Unassembled WGS sequence"/>
</dbReference>
<dbReference type="AlphaFoldDB" id="A0A7W9TW79"/>
<gene>
    <name evidence="1" type="ORF">F4827_001689</name>
</gene>
<protein>
    <recommendedName>
        <fullName evidence="3">HNH endonuclease</fullName>
    </recommendedName>
</protein>
<evidence type="ECO:0000313" key="2">
    <source>
        <dbReference type="Proteomes" id="UP000571554"/>
    </source>
</evidence>